<dbReference type="PIRSF" id="PIRSF036517">
    <property type="entry name" value="Ext_hemo"/>
    <property type="match status" value="1"/>
</dbReference>
<feature type="binding site" description="proximal binding residue" evidence="8">
    <location>
        <position position="111"/>
    </location>
    <ligand>
        <name>heme b</name>
        <dbReference type="ChEBI" id="CHEBI:60344"/>
    </ligand>
    <ligandPart>
        <name>Fe</name>
        <dbReference type="ChEBI" id="CHEBI:18248"/>
    </ligandPart>
</feature>
<evidence type="ECO:0000256" key="4">
    <source>
        <dbReference type="ARBA" id="ARBA00022723"/>
    </source>
</evidence>
<dbReference type="InterPro" id="IPR009050">
    <property type="entry name" value="Globin-like_sf"/>
</dbReference>
<organism evidence="13">
    <name type="scientific">Glossoscolex paulistus</name>
    <dbReference type="NCBI Taxonomy" id="1046353"/>
    <lineage>
        <taxon>Eukaryota</taxon>
        <taxon>Metazoa</taxon>
        <taxon>Spiralia</taxon>
        <taxon>Lophotrochozoa</taxon>
        <taxon>Annelida</taxon>
        <taxon>Clitellata</taxon>
        <taxon>Oligochaeta</taxon>
        <taxon>Crassiclitellata</taxon>
        <taxon>Lumbricina</taxon>
        <taxon>Glossoscolecidae</taxon>
        <taxon>Glossoscolex</taxon>
    </lineage>
</organism>
<dbReference type="PROSITE" id="PS01033">
    <property type="entry name" value="GLOBIN"/>
    <property type="match status" value="1"/>
</dbReference>
<dbReference type="Pfam" id="PF00042">
    <property type="entry name" value="Globin"/>
    <property type="match status" value="1"/>
</dbReference>
<evidence type="ECO:0000313" key="13">
    <source>
        <dbReference type="EMBL" id="JAI52355.1"/>
    </source>
</evidence>
<dbReference type="CDD" id="cd01040">
    <property type="entry name" value="Mb-like"/>
    <property type="match status" value="1"/>
</dbReference>
<dbReference type="InterPro" id="IPR044399">
    <property type="entry name" value="Mb-like_M"/>
</dbReference>
<evidence type="ECO:0000256" key="5">
    <source>
        <dbReference type="ARBA" id="ARBA00023004"/>
    </source>
</evidence>
<evidence type="ECO:0000256" key="6">
    <source>
        <dbReference type="ARBA" id="ARBA00023157"/>
    </source>
</evidence>
<keyword evidence="6 9" id="KW-1015">Disulfide bond</keyword>
<evidence type="ECO:0000256" key="8">
    <source>
        <dbReference type="PIRSR" id="PIRSR036517-1"/>
    </source>
</evidence>
<dbReference type="GO" id="GO:0020037">
    <property type="term" value="F:heme binding"/>
    <property type="evidence" value="ECO:0007669"/>
    <property type="project" value="UniProtKB-UniRule"/>
</dbReference>
<evidence type="ECO:0000256" key="11">
    <source>
        <dbReference type="SAM" id="SignalP"/>
    </source>
</evidence>
<reference evidence="13" key="1">
    <citation type="submission" date="2014-07" db="EMBL/GenBank/DDBJ databases">
        <title>The Crystallographic structure of the giant hemoglobin from Glossoscolex paulistus at 3.2 A resolution.</title>
        <authorList>
            <person name="Bachega J.F.R."/>
            <person name="Maluf F.V."/>
            <person name="Babak A."/>
            <person name="Pereira H.D."/>
            <person name="Carazzolle M.F."/>
            <person name="Orville A."/>
            <person name="Tabak M."/>
            <person name="Garratt R.C."/>
            <person name="Horjales E.R."/>
        </authorList>
    </citation>
    <scope>NUCLEOTIDE SEQUENCE</scope>
    <source>
        <tissue evidence="13">Whole organism</tissue>
    </source>
</reference>
<keyword evidence="2 7" id="KW-0349">Heme</keyword>
<feature type="signal peptide" evidence="11">
    <location>
        <begin position="1"/>
        <end position="17"/>
    </location>
</feature>
<keyword evidence="1 7" id="KW-0813">Transport</keyword>
<evidence type="ECO:0000256" key="1">
    <source>
        <dbReference type="ARBA" id="ARBA00022448"/>
    </source>
</evidence>
<evidence type="ECO:0000256" key="2">
    <source>
        <dbReference type="ARBA" id="ARBA00022617"/>
    </source>
</evidence>
<feature type="chain" id="PRO_5006069937" description="Extracellular globin" evidence="11">
    <location>
        <begin position="18"/>
        <end position="158"/>
    </location>
</feature>
<dbReference type="GO" id="GO:0005576">
    <property type="term" value="C:extracellular region"/>
    <property type="evidence" value="ECO:0007669"/>
    <property type="project" value="UniProtKB-UniRule"/>
</dbReference>
<feature type="disulfide bond" evidence="9">
    <location>
        <begin position="19"/>
        <end position="148"/>
    </location>
</feature>
<dbReference type="GO" id="GO:0005833">
    <property type="term" value="C:hemoglobin complex"/>
    <property type="evidence" value="ECO:0007669"/>
    <property type="project" value="UniProtKB-UniRule"/>
</dbReference>
<dbReference type="InterPro" id="IPR000971">
    <property type="entry name" value="Globin"/>
</dbReference>
<keyword evidence="4 7" id="KW-0479">Metal-binding</keyword>
<accession>A0A0P4VL51</accession>
<dbReference type="EMBL" id="GBIL01089896">
    <property type="protein sequence ID" value="JAI52355.1"/>
    <property type="molecule type" value="Transcribed_RNA"/>
</dbReference>
<keyword evidence="11" id="KW-0732">Signal</keyword>
<name>A0A0P4VL51_9ANNE</name>
<dbReference type="SUPFAM" id="SSF46458">
    <property type="entry name" value="Globin-like"/>
    <property type="match status" value="1"/>
</dbReference>
<keyword evidence="5 7" id="KW-0408">Iron</keyword>
<evidence type="ECO:0000256" key="9">
    <source>
        <dbReference type="PIRSR" id="PIRSR036517-2"/>
    </source>
</evidence>
<dbReference type="GO" id="GO:0005506">
    <property type="term" value="F:iron ion binding"/>
    <property type="evidence" value="ECO:0007669"/>
    <property type="project" value="UniProtKB-UniRule"/>
</dbReference>
<sequence length="158" mass="18401">MKPQIVVFIVLVSYVSGQCSILESLKVKNQWADAFGKGNRRVEFGLRLWNSFFQDHPETRDLFKRVRGDNAYSPEFKAHAQRVLSGFDMTVSLLDDPDTFAAQIAHLKKQHDPRNLKKEYFDWFRNHLLEILPEYIGTKLDFEAWTHCFNHISSGISP</sequence>
<evidence type="ECO:0000256" key="10">
    <source>
        <dbReference type="RuleBase" id="RU000356"/>
    </source>
</evidence>
<dbReference type="InterPro" id="IPR012292">
    <property type="entry name" value="Globin/Proto"/>
</dbReference>
<evidence type="ECO:0000256" key="7">
    <source>
        <dbReference type="PIRNR" id="PIRNR036517"/>
    </source>
</evidence>
<comment type="similarity">
    <text evidence="7 10">Belongs to the globin family.</text>
</comment>
<dbReference type="Gene3D" id="1.10.490.10">
    <property type="entry name" value="Globins"/>
    <property type="match status" value="1"/>
</dbReference>
<protein>
    <recommendedName>
        <fullName evidence="7">Extracellular globin</fullName>
    </recommendedName>
</protein>
<dbReference type="InterPro" id="IPR050532">
    <property type="entry name" value="Globin-like_OT"/>
</dbReference>
<dbReference type="GO" id="GO:0019825">
    <property type="term" value="F:oxygen binding"/>
    <property type="evidence" value="ECO:0007669"/>
    <property type="project" value="UniProtKB-UniRule"/>
</dbReference>
<dbReference type="GO" id="GO:0005344">
    <property type="term" value="F:oxygen carrier activity"/>
    <property type="evidence" value="ECO:0007669"/>
    <property type="project" value="UniProtKB-UniRule"/>
</dbReference>
<dbReference type="InterPro" id="IPR014610">
    <property type="entry name" value="Haemoglobin_extracell"/>
</dbReference>
<feature type="domain" description="Globin" evidence="12">
    <location>
        <begin position="18"/>
        <end position="158"/>
    </location>
</feature>
<proteinExistence type="inferred from homology"/>
<dbReference type="PANTHER" id="PTHR46458:SF1">
    <property type="entry name" value="GEO09476P1"/>
    <property type="match status" value="1"/>
</dbReference>
<gene>
    <name evidence="13" type="primary">HgBp</name>
</gene>
<keyword evidence="3 7" id="KW-0561">Oxygen transport</keyword>
<evidence type="ECO:0000256" key="3">
    <source>
        <dbReference type="ARBA" id="ARBA00022621"/>
    </source>
</evidence>
<dbReference type="AlphaFoldDB" id="A0A0P4VL51"/>
<evidence type="ECO:0000259" key="12">
    <source>
        <dbReference type="PROSITE" id="PS01033"/>
    </source>
</evidence>
<dbReference type="PANTHER" id="PTHR46458">
    <property type="entry name" value="BLR2807 PROTEIN"/>
    <property type="match status" value="1"/>
</dbReference>